<sequence>MKRFARITLIFILFISMSCDSIFLQSREFEKEFKNFTSESDSVLHDGDFLHPSYAYMKNGKIIGMEFNSNPECGKITRRYFLDEEEKINKIILEKDYWSEHCGALFDSIFVIEIPAKRIKIYSKSTFGKIIKDSNIIQNEQINIVKYKEEIQKWHTK</sequence>
<accession>A0ABT6Y3B2</accession>
<dbReference type="RefSeq" id="WP_283343327.1">
    <property type="nucleotide sequence ID" value="NZ_JASHIF010000002.1"/>
</dbReference>
<organism evidence="1 2">
    <name type="scientific">Flectobacillus roseus</name>
    <dbReference type="NCBI Taxonomy" id="502259"/>
    <lineage>
        <taxon>Bacteria</taxon>
        <taxon>Pseudomonadati</taxon>
        <taxon>Bacteroidota</taxon>
        <taxon>Cytophagia</taxon>
        <taxon>Cytophagales</taxon>
        <taxon>Flectobacillaceae</taxon>
        <taxon>Flectobacillus</taxon>
    </lineage>
</organism>
<evidence type="ECO:0000313" key="2">
    <source>
        <dbReference type="Proteomes" id="UP001236507"/>
    </source>
</evidence>
<dbReference type="EMBL" id="JASHIF010000002">
    <property type="protein sequence ID" value="MDI9858062.1"/>
    <property type="molecule type" value="Genomic_DNA"/>
</dbReference>
<proteinExistence type="predicted"/>
<dbReference type="Proteomes" id="UP001236507">
    <property type="component" value="Unassembled WGS sequence"/>
</dbReference>
<reference evidence="1 2" key="1">
    <citation type="submission" date="2023-05" db="EMBL/GenBank/DDBJ databases">
        <title>Novel species of genus Flectobacillus isolated from stream in China.</title>
        <authorList>
            <person name="Lu H."/>
        </authorList>
    </citation>
    <scope>NUCLEOTIDE SEQUENCE [LARGE SCALE GENOMIC DNA]</scope>
    <source>
        <strain evidence="1 2">KCTC 42575</strain>
    </source>
</reference>
<evidence type="ECO:0008006" key="3">
    <source>
        <dbReference type="Google" id="ProtNLM"/>
    </source>
</evidence>
<name>A0ABT6Y3B2_9BACT</name>
<protein>
    <recommendedName>
        <fullName evidence="3">Lipoprotein</fullName>
    </recommendedName>
</protein>
<gene>
    <name evidence="1" type="ORF">QM524_02460</name>
</gene>
<dbReference type="PROSITE" id="PS51257">
    <property type="entry name" value="PROKAR_LIPOPROTEIN"/>
    <property type="match status" value="1"/>
</dbReference>
<comment type="caution">
    <text evidence="1">The sequence shown here is derived from an EMBL/GenBank/DDBJ whole genome shotgun (WGS) entry which is preliminary data.</text>
</comment>
<keyword evidence="2" id="KW-1185">Reference proteome</keyword>
<evidence type="ECO:0000313" key="1">
    <source>
        <dbReference type="EMBL" id="MDI9858062.1"/>
    </source>
</evidence>